<gene>
    <name evidence="1" type="ORF">DRW07_01995</name>
</gene>
<reference evidence="1 2" key="1">
    <citation type="submission" date="2018-11" db="EMBL/GenBank/DDBJ databases">
        <authorList>
            <person name="Ye M.-Q."/>
            <person name="Du Z.-J."/>
        </authorList>
    </citation>
    <scope>NUCLEOTIDE SEQUENCE [LARGE SCALE GENOMIC DNA]</scope>
    <source>
        <strain evidence="1 2">U0105</strain>
    </source>
</reference>
<proteinExistence type="predicted"/>
<dbReference type="AlphaFoldDB" id="A0A3N5Y4T9"/>
<dbReference type="Proteomes" id="UP000275281">
    <property type="component" value="Unassembled WGS sequence"/>
</dbReference>
<evidence type="ECO:0000313" key="1">
    <source>
        <dbReference type="EMBL" id="RPJ68203.1"/>
    </source>
</evidence>
<dbReference type="RefSeq" id="WP_124026205.1">
    <property type="nucleotide sequence ID" value="NZ_JBHRSN010000005.1"/>
</dbReference>
<dbReference type="EMBL" id="RPOK01000001">
    <property type="protein sequence ID" value="RPJ68203.1"/>
    <property type="molecule type" value="Genomic_DNA"/>
</dbReference>
<keyword evidence="2" id="KW-1185">Reference proteome</keyword>
<evidence type="ECO:0000313" key="2">
    <source>
        <dbReference type="Proteomes" id="UP000275281"/>
    </source>
</evidence>
<sequence>MIFDITDGVLRTSGEMWSKLRERAGLGRNEWHSEASKHTNRVLSSANNLSAVCKDKRNMPLHDIVPMLKALSLNEVYLNHYVREFLKRQLPAELSIYFNAPDQSRESLLLREVNACMENVLQRQRTECEMDLVIGNAMHAGLPEEEIYDPNQIWHLSMEHGQSQLNNRRAFWKQFVTMYYSYLFEGEKAPIQQLNHFLSIALPENWKNVLESELNCNVLQLQRVDASYLSTSWIENSLSFRPLRSILAHLLENWQKAFPEDSERHISAWSSIPLGIVEQKQINESNIDEAIKDFFSENQWDYTNGFSKYLERYIGNWLENFHLGFSRWNPLRDVYGVNSYEKEVICNYVRYAQFSFSNSLSFQQYCDFGFPKAKQTNYLAREFCELILFSTLRIEVDELVKSTISKGIESETIRQWLTDHKAAQRGINAAMLLPDGASVTGLTPMTVVRAIDENKQARYFKRLCASIRKTALKGSNFINVKAALIDEVSSIIAENHHTIVDSVNSARQREMLLEQQIREFDEFL</sequence>
<accession>A0A3N5Y4T9</accession>
<protein>
    <submittedName>
        <fullName evidence="1">Uncharacterized protein</fullName>
    </submittedName>
</protein>
<comment type="caution">
    <text evidence="1">The sequence shown here is derived from an EMBL/GenBank/DDBJ whole genome shotgun (WGS) entry which is preliminary data.</text>
</comment>
<organism evidence="1 2">
    <name type="scientific">Alteromonas sediminis</name>
    <dbReference type="NCBI Taxonomy" id="2259342"/>
    <lineage>
        <taxon>Bacteria</taxon>
        <taxon>Pseudomonadati</taxon>
        <taxon>Pseudomonadota</taxon>
        <taxon>Gammaproteobacteria</taxon>
        <taxon>Alteromonadales</taxon>
        <taxon>Alteromonadaceae</taxon>
        <taxon>Alteromonas/Salinimonas group</taxon>
        <taxon>Alteromonas</taxon>
    </lineage>
</organism>
<name>A0A3N5Y4T9_9ALTE</name>